<gene>
    <name evidence="1" type="ORF">PSTT_01751</name>
</gene>
<dbReference type="VEuPathDB" id="FungiDB:PSHT_00663"/>
<proteinExistence type="predicted"/>
<dbReference type="EMBL" id="PKSL01000010">
    <property type="protein sequence ID" value="POW15877.1"/>
    <property type="molecule type" value="Genomic_DNA"/>
</dbReference>
<dbReference type="VEuPathDB" id="FungiDB:PSTT_01751"/>
<evidence type="ECO:0000313" key="1">
    <source>
        <dbReference type="EMBL" id="POW15877.1"/>
    </source>
</evidence>
<dbReference type="AlphaFoldDB" id="A0A2S4W2H7"/>
<evidence type="ECO:0000313" key="2">
    <source>
        <dbReference type="Proteomes" id="UP000239156"/>
    </source>
</evidence>
<accession>A0A2S4W2H7</accession>
<name>A0A2S4W2H7_9BASI</name>
<sequence length="179" mass="19177">MLNFMVLGGTGMPLDSGHKAMCPSSECHLAPPSPPSNKDIPATLLPDGPESPTDAHHEFLSERMHYLCARSSHDHLPIGASFSYNSEPAFPKPISTKITYALSTNALLVSMANEPYSGLTSTLAGAIMARSQKTSSMYSNIFVGIASFDLDGTWWDCDYSAEAANAEYITCDGCSVSYP</sequence>
<comment type="caution">
    <text evidence="1">The sequence shown here is derived from an EMBL/GenBank/DDBJ whole genome shotgun (WGS) entry which is preliminary data.</text>
</comment>
<organism evidence="1 2">
    <name type="scientific">Puccinia striiformis</name>
    <dbReference type="NCBI Taxonomy" id="27350"/>
    <lineage>
        <taxon>Eukaryota</taxon>
        <taxon>Fungi</taxon>
        <taxon>Dikarya</taxon>
        <taxon>Basidiomycota</taxon>
        <taxon>Pucciniomycotina</taxon>
        <taxon>Pucciniomycetes</taxon>
        <taxon>Pucciniales</taxon>
        <taxon>Pucciniaceae</taxon>
        <taxon>Puccinia</taxon>
    </lineage>
</organism>
<keyword evidence="2" id="KW-1185">Reference proteome</keyword>
<dbReference type="Proteomes" id="UP000239156">
    <property type="component" value="Unassembled WGS sequence"/>
</dbReference>
<reference evidence="1" key="1">
    <citation type="submission" date="2017-12" db="EMBL/GenBank/DDBJ databases">
        <title>Gene loss provides genomic basis for host adaptation in cereal stripe rust fungi.</title>
        <authorList>
            <person name="Xia C."/>
        </authorList>
    </citation>
    <scope>NUCLEOTIDE SEQUENCE [LARGE SCALE GENOMIC DNA]</scope>
    <source>
        <strain evidence="1">93-210</strain>
    </source>
</reference>
<protein>
    <submittedName>
        <fullName evidence="1">Uncharacterized protein</fullName>
    </submittedName>
</protein>